<reference evidence="2 3" key="1">
    <citation type="submission" date="2018-05" db="EMBL/GenBank/DDBJ databases">
        <title>Genomic Encyclopedia of Type Strains, Phase IV (KMG-IV): sequencing the most valuable type-strain genomes for metagenomic binning, comparative biology and taxonomic classification.</title>
        <authorList>
            <person name="Goeker M."/>
        </authorList>
    </citation>
    <scope>NUCLEOTIDE SEQUENCE [LARGE SCALE GENOMIC DNA]</scope>
    <source>
        <strain evidence="2 3">DSM 100333</strain>
    </source>
</reference>
<gene>
    <name evidence="2" type="ORF">C7379_10929</name>
</gene>
<feature type="domain" description="PD-(D/E)XK endonuclease-like" evidence="1">
    <location>
        <begin position="672"/>
        <end position="985"/>
    </location>
</feature>
<accession>A0A2U0U7R3</accession>
<evidence type="ECO:0000259" key="1">
    <source>
        <dbReference type="Pfam" id="PF12705"/>
    </source>
</evidence>
<dbReference type="Proteomes" id="UP000245870">
    <property type="component" value="Unassembled WGS sequence"/>
</dbReference>
<evidence type="ECO:0000313" key="2">
    <source>
        <dbReference type="EMBL" id="PVX53690.1"/>
    </source>
</evidence>
<organism evidence="2 3">
    <name type="scientific">Hallella colorans</name>
    <dbReference type="NCBI Taxonomy" id="1703337"/>
    <lineage>
        <taxon>Bacteria</taxon>
        <taxon>Pseudomonadati</taxon>
        <taxon>Bacteroidota</taxon>
        <taxon>Bacteroidia</taxon>
        <taxon>Bacteroidales</taxon>
        <taxon>Prevotellaceae</taxon>
        <taxon>Hallella</taxon>
    </lineage>
</organism>
<comment type="caution">
    <text evidence="2">The sequence shown here is derived from an EMBL/GenBank/DDBJ whole genome shotgun (WGS) entry which is preliminary data.</text>
</comment>
<name>A0A2U0U7R3_9BACT</name>
<dbReference type="InterPro" id="IPR038726">
    <property type="entry name" value="PDDEXK_AddAB-type"/>
</dbReference>
<proteinExistence type="predicted"/>
<dbReference type="EMBL" id="QENY01000009">
    <property type="protein sequence ID" value="PVX53690.1"/>
    <property type="molecule type" value="Genomic_DNA"/>
</dbReference>
<evidence type="ECO:0000313" key="3">
    <source>
        <dbReference type="Proteomes" id="UP000245870"/>
    </source>
</evidence>
<dbReference type="InterPro" id="IPR027417">
    <property type="entry name" value="P-loop_NTPase"/>
</dbReference>
<dbReference type="Pfam" id="PF12705">
    <property type="entry name" value="PDDEXK_1"/>
    <property type="match status" value="1"/>
</dbReference>
<dbReference type="SUPFAM" id="SSF52540">
    <property type="entry name" value="P-loop containing nucleoside triphosphate hydrolases"/>
    <property type="match status" value="1"/>
</dbReference>
<dbReference type="Gene3D" id="3.90.320.10">
    <property type="match status" value="1"/>
</dbReference>
<protein>
    <submittedName>
        <fullName evidence="2">PD-(D/E)XK nuclease superfamily protein</fullName>
    </submittedName>
</protein>
<dbReference type="InterPro" id="IPR011604">
    <property type="entry name" value="PDDEXK-like_dom_sf"/>
</dbReference>
<dbReference type="AlphaFoldDB" id="A0A2U0U7R3"/>
<keyword evidence="3" id="KW-1185">Reference proteome</keyword>
<sequence length="987" mass="114241">MMKSFLQYVAKDILAKHPEGLSDIAIVFPNKRASLFMNQALYDELGKPLWSPAYITISDLFRRHSEWQVPDQISLVFKLYNTFCEVMGSDEPLDHFYSWGQLLLSDFDDVDKNMADAEKMFINLEAWQELKDFSFLSEKQRESLEKFFGKVLDETEMQRRFNDIWRHLADIYRAYREKLMGEGYAYEGMLYRQVVEKETIDFQHKHYIFVGFNLLQKVEQRLFSRLRDEGRAEFYWDYDSYYAEKNNEAGKFVTQYMEKFPNELSRQRISRGLVHEDIYHNMDAPKDISYISAPTENIQARYVAEWLRQGDRIKDGARTAIVLGDERLLKTVIHCLPDEVENVNITTGYPLSVSPVSTLVQTLINLQLKGTVKNTDKYLLRHVVKTLRHPYAKYISADCTILATKLASAHTYYPSRKELTNGYDEAMAELFAEMEPDDGRLPLLPWIANILKRVGMGAKDEADPLTQESVFRMYTIINRLNEIMVPCTPEMGMTYGNIDEKSGKQIVSTLILQRLITQVIQSATIPFHGEPLLGIQVMGVLETRNLDFDHVLLLSCNEGNLPKNVNDTSFIPHSIRAGYELTTVENKVAIYAYYFYSLLQRARDVTFTYNNSTEDGRQSEMSRFMLQLMVEDKGRHDIHRKTLKSGQSATLVQRKAIDKDGATSAILDAIEHLSPSDINRYLRCQLQFFYYNICQLREEREDNADQIDNVMFGNLFHRTAELIYKDLSDNGKKTLTKDGISSLLANKPRMERHLNQAFRDELFKVNKPSFDPEYNGLQRINKKVVSFYIERLLTLDKELSPFNILSLEGDFYDKMTFRAQGSDRRIRLGGRIDRIDQLEKNGQAVIRVVDYKTGTPLGALPSCVEDIFNPAYVDSKHTTYYLQAFLYACIVRHGNESQKIINKGRHPVAPALFFIRQASSSNYDPTLKFNVGNKKYEVIDDIDAKYEEFMERLKLLLGEIFNTDIPFTPTEDGNRCACCPYRDICGL</sequence>